<proteinExistence type="predicted"/>
<feature type="region of interest" description="Disordered" evidence="1">
    <location>
        <begin position="215"/>
        <end position="238"/>
    </location>
</feature>
<evidence type="ECO:0000313" key="2">
    <source>
        <dbReference type="EMBL" id="KAE8373507.1"/>
    </source>
</evidence>
<gene>
    <name evidence="2" type="ORF">BDV26DRAFT_296891</name>
</gene>
<name>A0A5N7AUI1_9EURO</name>
<dbReference type="AlphaFoldDB" id="A0A5N7AUI1"/>
<evidence type="ECO:0000256" key="1">
    <source>
        <dbReference type="SAM" id="MobiDB-lite"/>
    </source>
</evidence>
<reference evidence="2 3" key="1">
    <citation type="submission" date="2019-04" db="EMBL/GenBank/DDBJ databases">
        <title>Friends and foes A comparative genomics studyof 23 Aspergillus species from section Flavi.</title>
        <authorList>
            <consortium name="DOE Joint Genome Institute"/>
            <person name="Kjaerbolling I."/>
            <person name="Vesth T."/>
            <person name="Frisvad J.C."/>
            <person name="Nybo J.L."/>
            <person name="Theobald S."/>
            <person name="Kildgaard S."/>
            <person name="Isbrandt T."/>
            <person name="Kuo A."/>
            <person name="Sato A."/>
            <person name="Lyhne E.K."/>
            <person name="Kogle M.E."/>
            <person name="Wiebenga A."/>
            <person name="Kun R.S."/>
            <person name="Lubbers R.J."/>
            <person name="Makela M.R."/>
            <person name="Barry K."/>
            <person name="Chovatia M."/>
            <person name="Clum A."/>
            <person name="Daum C."/>
            <person name="Haridas S."/>
            <person name="He G."/>
            <person name="LaButti K."/>
            <person name="Lipzen A."/>
            <person name="Mondo S."/>
            <person name="Riley R."/>
            <person name="Salamov A."/>
            <person name="Simmons B.A."/>
            <person name="Magnuson J.K."/>
            <person name="Henrissat B."/>
            <person name="Mortensen U.H."/>
            <person name="Larsen T.O."/>
            <person name="Devries R.P."/>
            <person name="Grigoriev I.V."/>
            <person name="Machida M."/>
            <person name="Baker S.E."/>
            <person name="Andersen M.R."/>
        </authorList>
    </citation>
    <scope>NUCLEOTIDE SEQUENCE [LARGE SCALE GENOMIC DNA]</scope>
    <source>
        <strain evidence="2 3">IBT 29228</strain>
    </source>
</reference>
<evidence type="ECO:0000313" key="3">
    <source>
        <dbReference type="Proteomes" id="UP000326198"/>
    </source>
</evidence>
<dbReference type="EMBL" id="ML736313">
    <property type="protein sequence ID" value="KAE8373507.1"/>
    <property type="molecule type" value="Genomic_DNA"/>
</dbReference>
<dbReference type="Proteomes" id="UP000326198">
    <property type="component" value="Unassembled WGS sequence"/>
</dbReference>
<dbReference type="Gene3D" id="3.50.50.60">
    <property type="entry name" value="FAD/NAD(P)-binding domain"/>
    <property type="match status" value="1"/>
</dbReference>
<dbReference type="InterPro" id="IPR036188">
    <property type="entry name" value="FAD/NAD-bd_sf"/>
</dbReference>
<dbReference type="OrthoDB" id="3340390at2759"/>
<organism evidence="2 3">
    <name type="scientific">Aspergillus bertholletiae</name>
    <dbReference type="NCBI Taxonomy" id="1226010"/>
    <lineage>
        <taxon>Eukaryota</taxon>
        <taxon>Fungi</taxon>
        <taxon>Dikarya</taxon>
        <taxon>Ascomycota</taxon>
        <taxon>Pezizomycotina</taxon>
        <taxon>Eurotiomycetes</taxon>
        <taxon>Eurotiomycetidae</taxon>
        <taxon>Eurotiales</taxon>
        <taxon>Aspergillaceae</taxon>
        <taxon>Aspergillus</taxon>
        <taxon>Aspergillus subgen. Circumdati</taxon>
    </lineage>
</organism>
<protein>
    <submittedName>
        <fullName evidence="2">Uncharacterized protein</fullName>
    </submittedName>
</protein>
<accession>A0A5N7AUI1</accession>
<sequence length="255" mass="27918">MHGTVCAPKQNHLMFNHAGKNRAQVSILGRAGTSRFRNLSCKATGEKGMITFDYLIDATGRAGLVSTKYMKNRRYNQVQKTIASWGTGATPAHTELERLVKEIHTLQHSKDGFNRTFDLFRASTADEDKNLTQTAIAQIIYFCVEAFQTASSEEQDAVMAKGAAINVQRSTKSALKQLDASSSVDERRILTTILSEDTMDLDHFTIDVIERNGASVGSGVAGPSTGCAQGEGQQREDGLRATLSFPEEQNSIFSY</sequence>
<keyword evidence="3" id="KW-1185">Reference proteome</keyword>